<proteinExistence type="inferred from homology"/>
<feature type="binding site" evidence="7">
    <location>
        <begin position="310"/>
        <end position="314"/>
    </location>
    <ligand>
        <name>FMN</name>
        <dbReference type="ChEBI" id="CHEBI:58210"/>
    </ligand>
</feature>
<dbReference type="InterPro" id="IPR013785">
    <property type="entry name" value="Aldolase_TIM"/>
</dbReference>
<dbReference type="RefSeq" id="WP_068616589.1">
    <property type="nucleotide sequence ID" value="NZ_CP016268.1"/>
</dbReference>
<feature type="binding site" evidence="7">
    <location>
        <position position="167"/>
    </location>
    <ligand>
        <name>glyoxylate</name>
        <dbReference type="ChEBI" id="CHEBI:36655"/>
    </ligand>
</feature>
<dbReference type="InterPro" id="IPR000262">
    <property type="entry name" value="FMN-dep_DH"/>
</dbReference>
<dbReference type="SUPFAM" id="SSF51395">
    <property type="entry name" value="FMN-linked oxidoreductases"/>
    <property type="match status" value="1"/>
</dbReference>
<evidence type="ECO:0000256" key="6">
    <source>
        <dbReference type="PIRSR" id="PIRSR000138-1"/>
    </source>
</evidence>
<evidence type="ECO:0000256" key="3">
    <source>
        <dbReference type="ARBA" id="ARBA00022643"/>
    </source>
</evidence>
<dbReference type="InterPro" id="IPR037396">
    <property type="entry name" value="FMN_HAD"/>
</dbReference>
<dbReference type="PROSITE" id="PS51349">
    <property type="entry name" value="FMN_HYDROXY_ACID_DH_2"/>
    <property type="match status" value="1"/>
</dbReference>
<feature type="binding site" evidence="7">
    <location>
        <position position="109"/>
    </location>
    <ligand>
        <name>FMN</name>
        <dbReference type="ChEBI" id="CHEBI:58210"/>
    </ligand>
</feature>
<evidence type="ECO:0000256" key="4">
    <source>
        <dbReference type="ARBA" id="ARBA00023002"/>
    </source>
</evidence>
<dbReference type="GO" id="GO:0010181">
    <property type="term" value="F:FMN binding"/>
    <property type="evidence" value="ECO:0007669"/>
    <property type="project" value="InterPro"/>
</dbReference>
<gene>
    <name evidence="9" type="ORF">BA177_12220</name>
</gene>
<dbReference type="InterPro" id="IPR008259">
    <property type="entry name" value="FMN_hydac_DH_AS"/>
</dbReference>
<dbReference type="Proteomes" id="UP000092695">
    <property type="component" value="Chromosome"/>
</dbReference>
<evidence type="ECO:0000313" key="10">
    <source>
        <dbReference type="Proteomes" id="UP000092695"/>
    </source>
</evidence>
<dbReference type="PANTHER" id="PTHR10578:SF107">
    <property type="entry name" value="2-HYDROXYACID OXIDASE 1"/>
    <property type="match status" value="1"/>
</dbReference>
<evidence type="ECO:0000256" key="5">
    <source>
        <dbReference type="ARBA" id="ARBA00024042"/>
    </source>
</evidence>
<dbReference type="AlphaFoldDB" id="A0A193LHJ8"/>
<feature type="binding site" evidence="7">
    <location>
        <position position="279"/>
    </location>
    <ligand>
        <name>glyoxylate</name>
        <dbReference type="ChEBI" id="CHEBI:36655"/>
    </ligand>
</feature>
<organism evidence="9 10">
    <name type="scientific">Woeseia oceani</name>
    <dbReference type="NCBI Taxonomy" id="1548547"/>
    <lineage>
        <taxon>Bacteria</taxon>
        <taxon>Pseudomonadati</taxon>
        <taxon>Pseudomonadota</taxon>
        <taxon>Gammaproteobacteria</taxon>
        <taxon>Woeseiales</taxon>
        <taxon>Woeseiaceae</taxon>
        <taxon>Woeseia</taxon>
    </lineage>
</organism>
<protein>
    <submittedName>
        <fullName evidence="9">Alpha-hydroxy-acid oxidizing enzyme</fullName>
    </submittedName>
</protein>
<dbReference type="OrthoDB" id="9770452at2"/>
<reference evidence="9 10" key="1">
    <citation type="submission" date="2016-06" db="EMBL/GenBank/DDBJ databases">
        <title>Complete genome sequence of a deep-branching marine Gamma Proteobacterium Woeseia oceani type strain XK5.</title>
        <authorList>
            <person name="Mu D."/>
            <person name="Du Z."/>
        </authorList>
    </citation>
    <scope>NUCLEOTIDE SEQUENCE [LARGE SCALE GENOMIC DNA]</scope>
    <source>
        <strain evidence="9 10">XK5</strain>
    </source>
</reference>
<feature type="domain" description="FMN hydroxy acid dehydrogenase" evidence="8">
    <location>
        <begin position="1"/>
        <end position="384"/>
    </location>
</feature>
<keyword evidence="10" id="KW-1185">Reference proteome</keyword>
<feature type="binding site" evidence="7">
    <location>
        <position position="132"/>
    </location>
    <ligand>
        <name>glyoxylate</name>
        <dbReference type="ChEBI" id="CHEBI:36655"/>
    </ligand>
</feature>
<dbReference type="STRING" id="1548547.BA177_12220"/>
<keyword evidence="2 7" id="KW-0285">Flavoprotein</keyword>
<dbReference type="PIRSF" id="PIRSF000138">
    <property type="entry name" value="Al-hdrx_acd_dh"/>
    <property type="match status" value="1"/>
</dbReference>
<dbReference type="PROSITE" id="PS00557">
    <property type="entry name" value="FMN_HYDROXY_ACID_DH_1"/>
    <property type="match status" value="1"/>
</dbReference>
<evidence type="ECO:0000256" key="7">
    <source>
        <dbReference type="PIRSR" id="PIRSR000138-2"/>
    </source>
</evidence>
<feature type="binding site" evidence="7">
    <location>
        <position position="255"/>
    </location>
    <ligand>
        <name>FMN</name>
        <dbReference type="ChEBI" id="CHEBI:58210"/>
    </ligand>
</feature>
<feature type="binding site" evidence="7">
    <location>
        <position position="158"/>
    </location>
    <ligand>
        <name>FMN</name>
        <dbReference type="ChEBI" id="CHEBI:58210"/>
    </ligand>
</feature>
<dbReference type="FunFam" id="3.20.20.70:FF:000029">
    <property type="entry name" value="L-lactate dehydrogenase"/>
    <property type="match status" value="1"/>
</dbReference>
<keyword evidence="3 7" id="KW-0288">FMN</keyword>
<evidence type="ECO:0000259" key="8">
    <source>
        <dbReference type="PROSITE" id="PS51349"/>
    </source>
</evidence>
<feature type="binding site" evidence="7">
    <location>
        <begin position="80"/>
        <end position="82"/>
    </location>
    <ligand>
        <name>FMN</name>
        <dbReference type="ChEBI" id="CHEBI:58210"/>
    </ligand>
</feature>
<evidence type="ECO:0000256" key="1">
    <source>
        <dbReference type="ARBA" id="ARBA00001917"/>
    </source>
</evidence>
<feature type="binding site" evidence="7">
    <location>
        <position position="277"/>
    </location>
    <ligand>
        <name>FMN</name>
        <dbReference type="ChEBI" id="CHEBI:58210"/>
    </ligand>
</feature>
<feature type="binding site" evidence="7">
    <location>
        <position position="282"/>
    </location>
    <ligand>
        <name>glyoxylate</name>
        <dbReference type="ChEBI" id="CHEBI:36655"/>
    </ligand>
</feature>
<dbReference type="KEGG" id="woc:BA177_12220"/>
<feature type="binding site" evidence="7">
    <location>
        <begin position="333"/>
        <end position="334"/>
    </location>
    <ligand>
        <name>FMN</name>
        <dbReference type="ChEBI" id="CHEBI:58210"/>
    </ligand>
</feature>
<keyword evidence="4" id="KW-0560">Oxidoreductase</keyword>
<comment type="similarity">
    <text evidence="5">Belongs to the FMN-dependent alpha-hydroxy acid dehydrogenase family.</text>
</comment>
<accession>A0A193LHJ8</accession>
<evidence type="ECO:0000313" key="9">
    <source>
        <dbReference type="EMBL" id="ANO51864.1"/>
    </source>
</evidence>
<dbReference type="Gene3D" id="3.20.20.70">
    <property type="entry name" value="Aldolase class I"/>
    <property type="match status" value="1"/>
</dbReference>
<dbReference type="EMBL" id="CP016268">
    <property type="protein sequence ID" value="ANO51864.1"/>
    <property type="molecule type" value="Genomic_DNA"/>
</dbReference>
<feature type="binding site" evidence="7">
    <location>
        <position position="130"/>
    </location>
    <ligand>
        <name>FMN</name>
        <dbReference type="ChEBI" id="CHEBI:58210"/>
    </ligand>
</feature>
<feature type="active site" description="Proton acceptor" evidence="6">
    <location>
        <position position="279"/>
    </location>
</feature>
<name>A0A193LHJ8_9GAMM</name>
<dbReference type="GO" id="GO:0016614">
    <property type="term" value="F:oxidoreductase activity, acting on CH-OH group of donors"/>
    <property type="evidence" value="ECO:0007669"/>
    <property type="project" value="UniProtKB-ARBA"/>
</dbReference>
<sequence>MRLQQCYKTDDFRRLAKKRLPAPIFHYIDGGADDEVTLGRNTSAFDDVDLVPNVLAGIDSVDMSVEVLGRKLDMPLFMSPTAMQRLFHHEGETALARTADKLGTMFGVSTLGTRSIEELGAMSAAPKLFQIYVHNDPGLTTSMIERCREAKFDALALTVDTIVAGNRERDYLTGMTTPPKLTPRSLLSFMTHPNWTLNYLAREKFDLPNISASVDAGSKVPVSVMEYLNKELKRTISWDDAANMIAEWGGPFAIKGVMSVDDARRAVDIGASAIMISNHGGRQLDGSRSPIDQLPAIVDAVGGDIEIIVDGGIRRGTHVLKALAMGATACSGGRLYLYALAAAGSQGVRRAMSLLQSEIERGMLLMGCKSIADLRRNMLAVRKK</sequence>
<feature type="binding site" evidence="7">
    <location>
        <position position="27"/>
    </location>
    <ligand>
        <name>glyoxylate</name>
        <dbReference type="ChEBI" id="CHEBI:36655"/>
    </ligand>
</feature>
<dbReference type="CDD" id="cd02809">
    <property type="entry name" value="alpha_hydroxyacid_oxid_FMN"/>
    <property type="match status" value="1"/>
</dbReference>
<evidence type="ECO:0000256" key="2">
    <source>
        <dbReference type="ARBA" id="ARBA00022630"/>
    </source>
</evidence>
<comment type="cofactor">
    <cofactor evidence="1">
        <name>FMN</name>
        <dbReference type="ChEBI" id="CHEBI:58210"/>
    </cofactor>
</comment>
<dbReference type="InterPro" id="IPR012133">
    <property type="entry name" value="Alpha-hydoxy_acid_DH_FMN"/>
</dbReference>
<dbReference type="PANTHER" id="PTHR10578">
    <property type="entry name" value="S -2-HYDROXY-ACID OXIDASE-RELATED"/>
    <property type="match status" value="1"/>
</dbReference>
<dbReference type="Pfam" id="PF01070">
    <property type="entry name" value="FMN_dh"/>
    <property type="match status" value="1"/>
</dbReference>